<dbReference type="SUPFAM" id="SSF56925">
    <property type="entry name" value="OMPA-like"/>
    <property type="match status" value="1"/>
</dbReference>
<proteinExistence type="predicted"/>
<evidence type="ECO:0000259" key="2">
    <source>
        <dbReference type="Pfam" id="PF13505"/>
    </source>
</evidence>
<dbReference type="PATRIC" id="fig|1260221.3.peg.3128"/>
<organism evidence="3 4">
    <name type="scientific">Vibrio nigripulchritudo</name>
    <dbReference type="NCBI Taxonomy" id="28173"/>
    <lineage>
        <taxon>Bacteria</taxon>
        <taxon>Pseudomonadati</taxon>
        <taxon>Pseudomonadota</taxon>
        <taxon>Gammaproteobacteria</taxon>
        <taxon>Vibrionales</taxon>
        <taxon>Vibrionaceae</taxon>
        <taxon>Vibrio</taxon>
    </lineage>
</organism>
<evidence type="ECO:0000313" key="3">
    <source>
        <dbReference type="EMBL" id="CCO59296.1"/>
    </source>
</evidence>
<dbReference type="Proteomes" id="UP000016895">
    <property type="component" value="Chromosome 1"/>
</dbReference>
<name>U4K231_9VIBR</name>
<accession>U4K231</accession>
<dbReference type="InterPro" id="IPR011250">
    <property type="entry name" value="OMP/PagP_B-barrel"/>
</dbReference>
<dbReference type="STRING" id="28173.VIBNI_A3291"/>
<protein>
    <submittedName>
        <fullName evidence="3">Putative OMPA-like protein</fullName>
    </submittedName>
</protein>
<sequence>MSLALPIQSFAQEKNQPKSHEGLYLGSTVGFTGSSSVSENDSSVNELLDSDLELSTGLYAGYEFNILENFNVAAEFDLYFWGNYEDVSRLPAEAHVLSTTLNIKPKYYFTENLFVGGSLGYGQHKFTYDNYSIFADTGFSFKENGLTYGIEAGYQHTKGVMVSLGYRAANFKYQNATFNLASTYIGLGYKF</sequence>
<dbReference type="Pfam" id="PF13505">
    <property type="entry name" value="OMP_b-brl"/>
    <property type="match status" value="1"/>
</dbReference>
<reference evidence="3 4" key="1">
    <citation type="journal article" date="2013" name="ISME J.">
        <title>Comparative genomics of pathogenic lineages of Vibrio nigripulchritudo identifies virulence-associated traits.</title>
        <authorList>
            <person name="Goudenege D."/>
            <person name="Labreuche Y."/>
            <person name="Krin E."/>
            <person name="Ansquer D."/>
            <person name="Mangenot S."/>
            <person name="Calteau A."/>
            <person name="Medigue C."/>
            <person name="Mazel D."/>
            <person name="Polz M.F."/>
            <person name="Le Roux F."/>
        </authorList>
    </citation>
    <scope>NUCLEOTIDE SEQUENCE [LARGE SCALE GENOMIC DNA]</scope>
    <source>
        <strain evidence="4">SnF1</strain>
    </source>
</reference>
<keyword evidence="1" id="KW-0732">Signal</keyword>
<dbReference type="Gene3D" id="2.40.160.20">
    <property type="match status" value="1"/>
</dbReference>
<evidence type="ECO:0000313" key="4">
    <source>
        <dbReference type="Proteomes" id="UP000016895"/>
    </source>
</evidence>
<keyword evidence="4" id="KW-1185">Reference proteome</keyword>
<dbReference type="EMBL" id="FO203526">
    <property type="protein sequence ID" value="CCO59296.1"/>
    <property type="molecule type" value="Genomic_DNA"/>
</dbReference>
<dbReference type="KEGG" id="vni:VIBNI_A3291"/>
<evidence type="ECO:0000256" key="1">
    <source>
        <dbReference type="ARBA" id="ARBA00022729"/>
    </source>
</evidence>
<gene>
    <name evidence="3" type="ORF">VIBNI_A3291</name>
</gene>
<dbReference type="InterPro" id="IPR027385">
    <property type="entry name" value="Beta-barrel_OMP"/>
</dbReference>
<dbReference type="AlphaFoldDB" id="U4K231"/>
<feature type="domain" description="Outer membrane protein beta-barrel" evidence="2">
    <location>
        <begin position="5"/>
        <end position="191"/>
    </location>
</feature>